<evidence type="ECO:0000313" key="1">
    <source>
        <dbReference type="EMBL" id="MDI9866087.1"/>
    </source>
</evidence>
<dbReference type="RefSeq" id="WP_283370981.1">
    <property type="nucleotide sequence ID" value="NZ_JASHID010000014.1"/>
</dbReference>
<dbReference type="EMBL" id="JASHID010000014">
    <property type="protein sequence ID" value="MDI9866087.1"/>
    <property type="molecule type" value="Genomic_DNA"/>
</dbReference>
<evidence type="ECO:0000313" key="2">
    <source>
        <dbReference type="Proteomes" id="UP001236569"/>
    </source>
</evidence>
<organism evidence="1 2">
    <name type="scientific">Flectobacillus longus</name>
    <dbReference type="NCBI Taxonomy" id="2984207"/>
    <lineage>
        <taxon>Bacteria</taxon>
        <taxon>Pseudomonadati</taxon>
        <taxon>Bacteroidota</taxon>
        <taxon>Cytophagia</taxon>
        <taxon>Cytophagales</taxon>
        <taxon>Flectobacillaceae</taxon>
        <taxon>Flectobacillus</taxon>
    </lineage>
</organism>
<sequence length="263" mass="31325">MKSIKYNIPSVPRSVHDAVEMSNQVRSVYIPSVPRSVHDVVEVWHKYKDVAVIYDDICNWVYLLNLVNDSIDFFERKYKPKESQFEKKLPFSLGDTLFEFVFEKYKHDLSLFVELSDKDLDYLFEEYLDYLRKGYNERNNISKERSKDRQTPDKQFDEIFVSEKHKDFVSEKHKDFVCKMMIDLQIIDNDFNYIGRGKPSNRTLIASLIKVCRNEWGFLDSKLTMTELGRIFYKKMKLKAKRLTKSTGKEEGIIREYLSKNNV</sequence>
<accession>A0ABT6YR77</accession>
<name>A0ABT6YR77_9BACT</name>
<gene>
    <name evidence="1" type="ORF">QM480_17225</name>
</gene>
<keyword evidence="2" id="KW-1185">Reference proteome</keyword>
<dbReference type="Proteomes" id="UP001236569">
    <property type="component" value="Unassembled WGS sequence"/>
</dbReference>
<comment type="caution">
    <text evidence="1">The sequence shown here is derived from an EMBL/GenBank/DDBJ whole genome shotgun (WGS) entry which is preliminary data.</text>
</comment>
<reference evidence="1 2" key="1">
    <citation type="submission" date="2023-05" db="EMBL/GenBank/DDBJ databases">
        <title>Novel species of genus Flectobacillus isolated from stream in China.</title>
        <authorList>
            <person name="Lu H."/>
        </authorList>
    </citation>
    <scope>NUCLEOTIDE SEQUENCE [LARGE SCALE GENOMIC DNA]</scope>
    <source>
        <strain evidence="1 2">DC10W</strain>
    </source>
</reference>
<protein>
    <submittedName>
        <fullName evidence="1">Uncharacterized protein</fullName>
    </submittedName>
</protein>
<proteinExistence type="predicted"/>